<dbReference type="GO" id="GO:0006412">
    <property type="term" value="P:translation"/>
    <property type="evidence" value="ECO:0007669"/>
    <property type="project" value="UniProtKB-UniRule"/>
</dbReference>
<gene>
    <name evidence="1 4" type="primary">rplI</name>
    <name evidence="4" type="ORF">DGMP_15590</name>
</gene>
<evidence type="ECO:0000313" key="4">
    <source>
        <dbReference type="EMBL" id="BCL60866.1"/>
    </source>
</evidence>
<comment type="function">
    <text evidence="1">Binds to the 23S rRNA.</text>
</comment>
<feature type="coiled-coil region" evidence="2">
    <location>
        <begin position="44"/>
        <end position="85"/>
    </location>
</feature>
<keyword evidence="1 4" id="KW-0689">Ribosomal protein</keyword>
<accession>A0A8D5FT06</accession>
<dbReference type="GO" id="GO:0003735">
    <property type="term" value="F:structural constituent of ribosome"/>
    <property type="evidence" value="ECO:0007669"/>
    <property type="project" value="InterPro"/>
</dbReference>
<evidence type="ECO:0000256" key="2">
    <source>
        <dbReference type="SAM" id="Coils"/>
    </source>
</evidence>
<dbReference type="HAMAP" id="MF_00503">
    <property type="entry name" value="Ribosomal_bL9"/>
    <property type="match status" value="1"/>
</dbReference>
<evidence type="ECO:0000259" key="3">
    <source>
        <dbReference type="PROSITE" id="PS00651"/>
    </source>
</evidence>
<dbReference type="PANTHER" id="PTHR21368">
    <property type="entry name" value="50S RIBOSOMAL PROTEIN L9"/>
    <property type="match status" value="1"/>
</dbReference>
<dbReference type="InterPro" id="IPR020069">
    <property type="entry name" value="Ribosomal_bL9_C"/>
</dbReference>
<dbReference type="InterPro" id="IPR020594">
    <property type="entry name" value="Ribosomal_bL9_bac/chp"/>
</dbReference>
<protein>
    <recommendedName>
        <fullName evidence="1">Large ribosomal subunit protein bL9</fullName>
    </recommendedName>
</protein>
<dbReference type="Proteomes" id="UP000826725">
    <property type="component" value="Chromosome"/>
</dbReference>
<dbReference type="GO" id="GO:0005840">
    <property type="term" value="C:ribosome"/>
    <property type="evidence" value="ECO:0007669"/>
    <property type="project" value="UniProtKB-KW"/>
</dbReference>
<sequence length="151" mass="16646">MELILKETISSLGREGDVVTVKDGYGRNYLLPQGKAMLANEQNLAILARNRAAIEAKLEKEQKLAEKTAKKISALNIEIEQLAGDDERLFGSVTNADICEKLADLNVNLDKRQILLTDPIKTLGETKVQVKVGFQMTAEITVKVVPLQAKE</sequence>
<proteinExistence type="inferred from homology"/>
<dbReference type="Pfam" id="PF01281">
    <property type="entry name" value="Ribosomal_L9_N"/>
    <property type="match status" value="1"/>
</dbReference>
<evidence type="ECO:0000313" key="5">
    <source>
        <dbReference type="Proteomes" id="UP000826725"/>
    </source>
</evidence>
<dbReference type="NCBIfam" id="TIGR00158">
    <property type="entry name" value="L9"/>
    <property type="match status" value="1"/>
</dbReference>
<organism evidence="4 5">
    <name type="scientific">Desulfomarina profundi</name>
    <dbReference type="NCBI Taxonomy" id="2772557"/>
    <lineage>
        <taxon>Bacteria</taxon>
        <taxon>Pseudomonadati</taxon>
        <taxon>Thermodesulfobacteriota</taxon>
        <taxon>Desulfobulbia</taxon>
        <taxon>Desulfobulbales</taxon>
        <taxon>Desulfobulbaceae</taxon>
        <taxon>Desulfomarina</taxon>
    </lineage>
</organism>
<dbReference type="Pfam" id="PF03948">
    <property type="entry name" value="Ribosomal_L9_C"/>
    <property type="match status" value="1"/>
</dbReference>
<dbReference type="PROSITE" id="PS00651">
    <property type="entry name" value="RIBOSOMAL_L9"/>
    <property type="match status" value="1"/>
</dbReference>
<dbReference type="RefSeq" id="WP_228856952.1">
    <property type="nucleotide sequence ID" value="NZ_AP024086.1"/>
</dbReference>
<keyword evidence="1" id="KW-0699">rRNA-binding</keyword>
<dbReference type="GO" id="GO:0019843">
    <property type="term" value="F:rRNA binding"/>
    <property type="evidence" value="ECO:0007669"/>
    <property type="project" value="UniProtKB-UniRule"/>
</dbReference>
<reference evidence="4" key="1">
    <citation type="submission" date="2020-09" db="EMBL/GenBank/DDBJ databases">
        <title>Desulfogranum mesoprofundum gen. nov., sp. nov., a novel mesophilic, sulfate-reducing chemolithoautotroph isolated from a deep-sea hydrothermal vent chimney in the Suiyo Seamount.</title>
        <authorList>
            <person name="Hashimoto Y."/>
            <person name="Nakagawa S."/>
        </authorList>
    </citation>
    <scope>NUCLEOTIDE SEQUENCE</scope>
    <source>
        <strain evidence="4">KT2</strain>
    </source>
</reference>
<dbReference type="GO" id="GO:1990904">
    <property type="term" value="C:ribonucleoprotein complex"/>
    <property type="evidence" value="ECO:0007669"/>
    <property type="project" value="UniProtKB-KW"/>
</dbReference>
<keyword evidence="1" id="KW-0687">Ribonucleoprotein</keyword>
<comment type="similarity">
    <text evidence="1">Belongs to the bacterial ribosomal protein bL9 family.</text>
</comment>
<dbReference type="AlphaFoldDB" id="A0A8D5FT06"/>
<feature type="domain" description="Ribosomal protein L9" evidence="3">
    <location>
        <begin position="13"/>
        <end position="40"/>
    </location>
</feature>
<dbReference type="EMBL" id="AP024086">
    <property type="protein sequence ID" value="BCL60866.1"/>
    <property type="molecule type" value="Genomic_DNA"/>
</dbReference>
<keyword evidence="1" id="KW-0694">RNA-binding</keyword>
<evidence type="ECO:0000256" key="1">
    <source>
        <dbReference type="HAMAP-Rule" id="MF_00503"/>
    </source>
</evidence>
<dbReference type="InterPro" id="IPR000244">
    <property type="entry name" value="Ribosomal_bL9"/>
</dbReference>
<dbReference type="InterPro" id="IPR020070">
    <property type="entry name" value="Ribosomal_bL9_N"/>
</dbReference>
<name>A0A8D5FT06_9BACT</name>
<dbReference type="KEGG" id="dbk:DGMP_15590"/>
<keyword evidence="5" id="KW-1185">Reference proteome</keyword>
<keyword evidence="2" id="KW-0175">Coiled coil</keyword>